<organism evidence="1 2">
    <name type="scientific">Trypanosoma equiperdum</name>
    <dbReference type="NCBI Taxonomy" id="5694"/>
    <lineage>
        <taxon>Eukaryota</taxon>
        <taxon>Discoba</taxon>
        <taxon>Euglenozoa</taxon>
        <taxon>Kinetoplastea</taxon>
        <taxon>Metakinetoplastina</taxon>
        <taxon>Trypanosomatida</taxon>
        <taxon>Trypanosomatidae</taxon>
        <taxon>Trypanosoma</taxon>
    </lineage>
</organism>
<dbReference type="GO" id="GO:0008289">
    <property type="term" value="F:lipid binding"/>
    <property type="evidence" value="ECO:0007669"/>
    <property type="project" value="InterPro"/>
</dbReference>
<sequence>MQRAATLIYTVIFVAVVLAPYFVAASGQVHGIQYGEAPVSSAPGSVKFAVDESVVTSAVPMVHRVLRQLIGNITVPEQSVQGIKLEEMQVSNITIGNMSLKLKSPNKLLVSVWDMAASVPKTKFYYSPLCWWPLLCPSGTSATDIRGANASFAMDLSARNDGLLNATVRDMMIELGEINVTVAIRGMQLLNNLINGIIDIFKGSIKNELQRIVPGIINPVVQSKAEEIFRGFPIIYMKDPNITEQRAELLMGIFSDESSSRVVSQDEVLAVDQSLPYRSVSITSSYRAANNVLRLLNNWSMLNVSLLLPERYNSSLIEPMYPELFRLCRRCNFGVSAVLPSPPWLETVSGGAFIFNSRNGNFTLEMVSEDNVSFTVLNMVVNLTANVRHMSIDNNTLDLKLSSMDVVTELGTSLIDGLNSTTLNTDIRRFLDEVGLPLFNADPHGFRLPFNISGLLLSVSNATITVGLDPKPIFPLLNKFVDRLV</sequence>
<proteinExistence type="predicted"/>
<dbReference type="Gene3D" id="3.15.20.10">
    <property type="entry name" value="Bactericidal permeability-increasing protein, domain 2"/>
    <property type="match status" value="1"/>
</dbReference>
<evidence type="ECO:0000313" key="2">
    <source>
        <dbReference type="Proteomes" id="UP000195570"/>
    </source>
</evidence>
<name>A0A1G4IHC2_TRYEQ</name>
<dbReference type="PANTHER" id="PTHR10504:SF131">
    <property type="entry name" value="BPI2 DOMAIN-CONTAINING PROTEIN"/>
    <property type="match status" value="1"/>
</dbReference>
<dbReference type="InterPro" id="IPR032942">
    <property type="entry name" value="BPI/LBP/Plunc"/>
</dbReference>
<comment type="caution">
    <text evidence="1">The sequence shown here is derived from an EMBL/GenBank/DDBJ whole genome shotgun (WGS) entry which is preliminary data.</text>
</comment>
<dbReference type="AlphaFoldDB" id="A0A1G4IHC2"/>
<dbReference type="RefSeq" id="XP_067082431.1">
    <property type="nucleotide sequence ID" value="XM_067226330.1"/>
</dbReference>
<gene>
    <name evidence="1" type="ORF">TEOVI_000342500</name>
</gene>
<dbReference type="PANTHER" id="PTHR10504">
    <property type="entry name" value="BACTERICIDAL PERMEABILITY-INCREASING BPI PROTEIN-RELATED"/>
    <property type="match status" value="1"/>
</dbReference>
<evidence type="ECO:0000313" key="1">
    <source>
        <dbReference type="EMBL" id="SCU71843.1"/>
    </source>
</evidence>
<dbReference type="InterPro" id="IPR017943">
    <property type="entry name" value="Bactericidal_perm-incr_a/b_dom"/>
</dbReference>
<dbReference type="VEuPathDB" id="TriTrypDB:TEOVI_000342500"/>
<dbReference type="EMBL" id="CZPT02001742">
    <property type="protein sequence ID" value="SCU71843.1"/>
    <property type="molecule type" value="Genomic_DNA"/>
</dbReference>
<dbReference type="GeneID" id="92377365"/>
<protein>
    <submittedName>
        <fullName evidence="1">Expression site-associated gene (ESAG) protein, putative</fullName>
    </submittedName>
</protein>
<dbReference type="SUPFAM" id="SSF55394">
    <property type="entry name" value="Bactericidal permeability-increasing protein, BPI"/>
    <property type="match status" value="2"/>
</dbReference>
<dbReference type="FunFam" id="3.15.10.10:FF:000013">
    <property type="entry name" value="Expression site-associated gene (ESAG) protein, putative"/>
    <property type="match status" value="1"/>
</dbReference>
<keyword evidence="2" id="KW-1185">Reference proteome</keyword>
<dbReference type="FunFam" id="3.15.20.10:FF:000013">
    <property type="entry name" value="Expression site-associated gene (ESAG) protein, putative"/>
    <property type="match status" value="1"/>
</dbReference>
<accession>A0A1G4IHC2</accession>
<reference evidence="1" key="1">
    <citation type="submission" date="2016-09" db="EMBL/GenBank/DDBJ databases">
        <authorList>
            <person name="Hebert L."/>
            <person name="Moumen B."/>
        </authorList>
    </citation>
    <scope>NUCLEOTIDE SEQUENCE [LARGE SCALE GENOMIC DNA]</scope>
    <source>
        <strain evidence="1">OVI</strain>
    </source>
</reference>
<dbReference type="Proteomes" id="UP000195570">
    <property type="component" value="Unassembled WGS sequence"/>
</dbReference>
<dbReference type="Gene3D" id="3.15.10.10">
    <property type="entry name" value="Bactericidal permeability-increasing protein, domain 1"/>
    <property type="match status" value="1"/>
</dbReference>